<keyword evidence="2" id="KW-1133">Transmembrane helix</keyword>
<dbReference type="InterPro" id="IPR002052">
    <property type="entry name" value="DNA_methylase_N6_adenine_CS"/>
</dbReference>
<evidence type="ECO:0000256" key="1">
    <source>
        <dbReference type="SAM" id="MobiDB-lite"/>
    </source>
</evidence>
<name>A0ABU9W452_9MICO</name>
<dbReference type="RefSeq" id="WP_342113417.1">
    <property type="nucleotide sequence ID" value="NZ_JBCAUN010000002.1"/>
</dbReference>
<feature type="region of interest" description="Disordered" evidence="1">
    <location>
        <begin position="75"/>
        <end position="106"/>
    </location>
</feature>
<keyword evidence="2" id="KW-0812">Transmembrane</keyword>
<evidence type="ECO:0000313" key="4">
    <source>
        <dbReference type="Proteomes" id="UP001425155"/>
    </source>
</evidence>
<keyword evidence="2" id="KW-0472">Membrane</keyword>
<comment type="caution">
    <text evidence="3">The sequence shown here is derived from an EMBL/GenBank/DDBJ whole genome shotgun (WGS) entry which is preliminary data.</text>
</comment>
<feature type="compositionally biased region" description="Pro residues" evidence="1">
    <location>
        <begin position="86"/>
        <end position="100"/>
    </location>
</feature>
<feature type="transmembrane region" description="Helical" evidence="2">
    <location>
        <begin position="44"/>
        <end position="69"/>
    </location>
</feature>
<dbReference type="PROSITE" id="PS00092">
    <property type="entry name" value="N6_MTASE"/>
    <property type="match status" value="1"/>
</dbReference>
<accession>A0ABU9W452</accession>
<reference evidence="3 4" key="1">
    <citation type="submission" date="2024-03" db="EMBL/GenBank/DDBJ databases">
        <title>YIM 134122 draft genome.</title>
        <authorList>
            <person name="Zuo S."/>
            <person name="Xiong L."/>
        </authorList>
    </citation>
    <scope>NUCLEOTIDE SEQUENCE [LARGE SCALE GENOMIC DNA]</scope>
    <source>
        <strain evidence="3 4">YIM 134122</strain>
    </source>
</reference>
<dbReference type="EMBL" id="JBCLVG010000002">
    <property type="protein sequence ID" value="MEN1946782.1"/>
    <property type="molecule type" value="Genomic_DNA"/>
</dbReference>
<dbReference type="Proteomes" id="UP001425155">
    <property type="component" value="Unassembled WGS sequence"/>
</dbReference>
<evidence type="ECO:0000256" key="2">
    <source>
        <dbReference type="SAM" id="Phobius"/>
    </source>
</evidence>
<organism evidence="3 4">
    <name type="scientific">Leifsonia stereocauli</name>
    <dbReference type="NCBI Taxonomy" id="3134136"/>
    <lineage>
        <taxon>Bacteria</taxon>
        <taxon>Bacillati</taxon>
        <taxon>Actinomycetota</taxon>
        <taxon>Actinomycetes</taxon>
        <taxon>Micrococcales</taxon>
        <taxon>Microbacteriaceae</taxon>
        <taxon>Leifsonia</taxon>
    </lineage>
</organism>
<sequence length="418" mass="44733">MPSEDELRASLHDDAARSTYTDAAHTIDLGQVIRRSRGRRRPRMLLAGGGAALAVVGLAVTAAFGLPALAEQYTTPPPFAETTTPTPEPTPDPTATPTPTPATTASAVTIPTDCSGIYTKDWTPEMGGLVFSQVVLGENSQRYASLDSTFGPALEAGSSLGCRWSDHLGEAGLATDVASIAPELQVSLIEHARSIGYACRDEFEGTRCDIESELESEPGQARFGESHFFRDGIWVATRWVRINPDGYTEDIVTALFGTPAAPPASPVVIPSDCDDIYTKDWTPQMQGLVLNPPWADEEEGSDIFGARDEELRAVLRDAVALPCHWLNPAGASDTGGLVTDLASISPEQTAAVIERMNEIGFSCYAEHGGTRCVTEEQVPDGAQGESHFIRDGIWSATEWTFVSPDGYTADIEQALFGD</sequence>
<gene>
    <name evidence="3" type="ORF">WJX64_09500</name>
</gene>
<evidence type="ECO:0000313" key="3">
    <source>
        <dbReference type="EMBL" id="MEN1946782.1"/>
    </source>
</evidence>
<keyword evidence="4" id="KW-1185">Reference proteome</keyword>
<proteinExistence type="predicted"/>
<protein>
    <submittedName>
        <fullName evidence="3">Uncharacterized protein</fullName>
    </submittedName>
</protein>